<sequence>MFEPFDYEFFVRGMIGATLVGGLCGMIGVYIVLKRMSYIGHGLSHAVLGGAVVSFVLSINFLIGATVWGFFCAQLIALTAKKRKIAADAAIGVITTASFALGIVLISRYKSFTRDFEAALFGNILGVTLGDLMAILVVTLATIGVLFVAYKYFLFATFDGEVAQFYGVPTGWVETLFSLVLAATIVVSMQVLGVLLIAGATVIPPVSARMLSDRFRTVLLLSTGLGAACGFVGIYLSFFVDVSSGAAVVLVEAAVFAMVMAYSNLKPRRVPNPAPNVHPISVGQPE</sequence>
<dbReference type="SUPFAM" id="SSF81345">
    <property type="entry name" value="ABC transporter involved in vitamin B12 uptake, BtuC"/>
    <property type="match status" value="1"/>
</dbReference>
<keyword evidence="3 6" id="KW-0812">Transmembrane</keyword>
<feature type="transmembrane region" description="Helical" evidence="6">
    <location>
        <begin position="215"/>
        <end position="236"/>
    </location>
</feature>
<keyword evidence="4 6" id="KW-1133">Transmembrane helix</keyword>
<proteinExistence type="inferred from homology"/>
<dbReference type="Gene3D" id="1.10.3470.10">
    <property type="entry name" value="ABC transporter involved in vitamin B12 uptake, BtuC"/>
    <property type="match status" value="1"/>
</dbReference>
<dbReference type="InterPro" id="IPR037294">
    <property type="entry name" value="ABC_BtuC-like"/>
</dbReference>
<name>A0A160V6L3_9ZZZZ</name>
<evidence type="ECO:0000256" key="1">
    <source>
        <dbReference type="ARBA" id="ARBA00004141"/>
    </source>
</evidence>
<evidence type="ECO:0000256" key="2">
    <source>
        <dbReference type="ARBA" id="ARBA00008034"/>
    </source>
</evidence>
<evidence type="ECO:0000256" key="4">
    <source>
        <dbReference type="ARBA" id="ARBA00022989"/>
    </source>
</evidence>
<gene>
    <name evidence="7" type="ORF">MGWOODY_Clf1899</name>
</gene>
<comment type="subcellular location">
    <subcellularLocation>
        <location evidence="1">Membrane</location>
        <topology evidence="1">Multi-pass membrane protein</topology>
    </subcellularLocation>
</comment>
<feature type="transmembrane region" description="Helical" evidence="6">
    <location>
        <begin position="12"/>
        <end position="33"/>
    </location>
</feature>
<feature type="transmembrane region" description="Helical" evidence="6">
    <location>
        <begin position="118"/>
        <end position="150"/>
    </location>
</feature>
<reference evidence="7" key="1">
    <citation type="submission" date="2015-10" db="EMBL/GenBank/DDBJ databases">
        <authorList>
            <person name="Gilbert D.G."/>
        </authorList>
    </citation>
    <scope>NUCLEOTIDE SEQUENCE</scope>
</reference>
<protein>
    <submittedName>
        <fullName evidence="7">Manganese ABC transporter, inner membrane permease protein SitD</fullName>
    </submittedName>
</protein>
<dbReference type="GO" id="GO:0043190">
    <property type="term" value="C:ATP-binding cassette (ABC) transporter complex"/>
    <property type="evidence" value="ECO:0007669"/>
    <property type="project" value="InterPro"/>
</dbReference>
<evidence type="ECO:0000256" key="3">
    <source>
        <dbReference type="ARBA" id="ARBA00022692"/>
    </source>
</evidence>
<evidence type="ECO:0000313" key="7">
    <source>
        <dbReference type="EMBL" id="CUV01218.1"/>
    </source>
</evidence>
<organism evidence="7">
    <name type="scientific">hydrothermal vent metagenome</name>
    <dbReference type="NCBI Taxonomy" id="652676"/>
    <lineage>
        <taxon>unclassified sequences</taxon>
        <taxon>metagenomes</taxon>
        <taxon>ecological metagenomes</taxon>
    </lineage>
</organism>
<feature type="transmembrane region" description="Helical" evidence="6">
    <location>
        <begin position="45"/>
        <end position="77"/>
    </location>
</feature>
<dbReference type="Pfam" id="PF00950">
    <property type="entry name" value="ABC-3"/>
    <property type="match status" value="1"/>
</dbReference>
<comment type="similarity">
    <text evidence="2">Belongs to the ABC-3 integral membrane protein family.</text>
</comment>
<keyword evidence="5 6" id="KW-0472">Membrane</keyword>
<evidence type="ECO:0000256" key="6">
    <source>
        <dbReference type="SAM" id="Phobius"/>
    </source>
</evidence>
<dbReference type="GO" id="GO:0010043">
    <property type="term" value="P:response to zinc ion"/>
    <property type="evidence" value="ECO:0007669"/>
    <property type="project" value="TreeGrafter"/>
</dbReference>
<evidence type="ECO:0000256" key="5">
    <source>
        <dbReference type="ARBA" id="ARBA00023136"/>
    </source>
</evidence>
<dbReference type="CDD" id="cd06550">
    <property type="entry name" value="TM_ABC_iron-siderophores_like"/>
    <property type="match status" value="1"/>
</dbReference>
<dbReference type="PANTHER" id="PTHR30477:SF13">
    <property type="entry name" value="IRON TRANSPORT SYSTEM MEMBRANE PROTEIN HI_0360-RELATED"/>
    <property type="match status" value="1"/>
</dbReference>
<accession>A0A160V6L3</accession>
<dbReference type="EMBL" id="FAXA01000028">
    <property type="protein sequence ID" value="CUV01218.1"/>
    <property type="molecule type" value="Genomic_DNA"/>
</dbReference>
<dbReference type="AlphaFoldDB" id="A0A160V6L3"/>
<feature type="transmembrane region" description="Helical" evidence="6">
    <location>
        <begin position="242"/>
        <end position="262"/>
    </location>
</feature>
<feature type="transmembrane region" description="Helical" evidence="6">
    <location>
        <begin position="89"/>
        <end position="106"/>
    </location>
</feature>
<dbReference type="GO" id="GO:0055085">
    <property type="term" value="P:transmembrane transport"/>
    <property type="evidence" value="ECO:0007669"/>
    <property type="project" value="InterPro"/>
</dbReference>
<dbReference type="PANTHER" id="PTHR30477">
    <property type="entry name" value="ABC-TRANSPORTER METAL-BINDING PROTEIN"/>
    <property type="match status" value="1"/>
</dbReference>
<feature type="transmembrane region" description="Helical" evidence="6">
    <location>
        <begin position="176"/>
        <end position="203"/>
    </location>
</feature>
<dbReference type="InterPro" id="IPR001626">
    <property type="entry name" value="ABC_TroCD"/>
</dbReference>